<organism evidence="2 3">
    <name type="scientific">Denticeps clupeoides</name>
    <name type="common">denticle herring</name>
    <dbReference type="NCBI Taxonomy" id="299321"/>
    <lineage>
        <taxon>Eukaryota</taxon>
        <taxon>Metazoa</taxon>
        <taxon>Chordata</taxon>
        <taxon>Craniata</taxon>
        <taxon>Vertebrata</taxon>
        <taxon>Euteleostomi</taxon>
        <taxon>Actinopterygii</taxon>
        <taxon>Neopterygii</taxon>
        <taxon>Teleostei</taxon>
        <taxon>Clupei</taxon>
        <taxon>Clupeiformes</taxon>
        <taxon>Denticipitoidei</taxon>
        <taxon>Denticipitidae</taxon>
        <taxon>Denticeps</taxon>
    </lineage>
</organism>
<feature type="compositionally biased region" description="Pro residues" evidence="1">
    <location>
        <begin position="1"/>
        <end position="14"/>
    </location>
</feature>
<dbReference type="Ensembl" id="ENSDCDT00010024683.1">
    <property type="protein sequence ID" value="ENSDCDP00010021987.1"/>
    <property type="gene ID" value="ENSDCDG00010011337.1"/>
</dbReference>
<dbReference type="Proteomes" id="UP000694580">
    <property type="component" value="Chromosome 17"/>
</dbReference>
<dbReference type="GeneTree" id="ENSGT00940000174630"/>
<evidence type="ECO:0000313" key="2">
    <source>
        <dbReference type="Ensembl" id="ENSDCDP00010021987.1"/>
    </source>
</evidence>
<reference evidence="2" key="2">
    <citation type="submission" date="2025-08" db="UniProtKB">
        <authorList>
            <consortium name="Ensembl"/>
        </authorList>
    </citation>
    <scope>IDENTIFICATION</scope>
</reference>
<protein>
    <submittedName>
        <fullName evidence="2">Uncharacterized protein</fullName>
    </submittedName>
</protein>
<sequence>PPRGVPEECCPPRPGGGTAGGAVHEHTASHIDPLVGGTAVKAQVKVLVVLILQRVHHFFWHSHRKRQVAPHLPDHDGCANVASLDLHIVGPMPVATILRTISKGCWELICLCMVHLLVNTLLEVLEDDGTSLCFRHSKPRHRTVW</sequence>
<reference evidence="2 3" key="1">
    <citation type="submission" date="2020-06" db="EMBL/GenBank/DDBJ databases">
        <authorList>
            <consortium name="Wellcome Sanger Institute Data Sharing"/>
        </authorList>
    </citation>
    <scope>NUCLEOTIDE SEQUENCE [LARGE SCALE GENOMIC DNA]</scope>
</reference>
<keyword evidence="3" id="KW-1185">Reference proteome</keyword>
<name>A0AAY4BNA5_9TELE</name>
<gene>
    <name evidence="2" type="primary">C20orf27</name>
</gene>
<evidence type="ECO:0000256" key="1">
    <source>
        <dbReference type="SAM" id="MobiDB-lite"/>
    </source>
</evidence>
<dbReference type="AlphaFoldDB" id="A0AAY4BNA5"/>
<proteinExistence type="predicted"/>
<evidence type="ECO:0000313" key="3">
    <source>
        <dbReference type="Proteomes" id="UP000694580"/>
    </source>
</evidence>
<feature type="region of interest" description="Disordered" evidence="1">
    <location>
        <begin position="1"/>
        <end position="23"/>
    </location>
</feature>
<accession>A0AAY4BNA5</accession>
<reference evidence="2" key="3">
    <citation type="submission" date="2025-09" db="UniProtKB">
        <authorList>
            <consortium name="Ensembl"/>
        </authorList>
    </citation>
    <scope>IDENTIFICATION</scope>
</reference>